<evidence type="ECO:0000256" key="20">
    <source>
        <dbReference type="ARBA" id="ARBA00074431"/>
    </source>
</evidence>
<dbReference type="CDD" id="cd00190">
    <property type="entry name" value="Tryp_SPc"/>
    <property type="match status" value="1"/>
</dbReference>
<evidence type="ECO:0000256" key="10">
    <source>
        <dbReference type="ARBA" id="ARBA00022729"/>
    </source>
</evidence>
<dbReference type="GO" id="GO:0004050">
    <property type="term" value="F:apyrase activity"/>
    <property type="evidence" value="ECO:0007669"/>
    <property type="project" value="UniProtKB-EC"/>
</dbReference>
<keyword evidence="11" id="KW-0547">Nucleotide-binding</keyword>
<dbReference type="FunFam" id="3.90.780.10:FF:000001">
    <property type="entry name" value="NT5E isoform 3"/>
    <property type="match status" value="1"/>
</dbReference>
<dbReference type="GO" id="GO:0005576">
    <property type="term" value="C:extracellular region"/>
    <property type="evidence" value="ECO:0007669"/>
    <property type="project" value="UniProtKB-SubCell"/>
</dbReference>
<evidence type="ECO:0000256" key="3">
    <source>
        <dbReference type="ARBA" id="ARBA00006654"/>
    </source>
</evidence>
<evidence type="ECO:0000256" key="18">
    <source>
        <dbReference type="ARBA" id="ARBA00023240"/>
    </source>
</evidence>
<dbReference type="InterPro" id="IPR004843">
    <property type="entry name" value="Calcineurin-like_PHP"/>
</dbReference>
<comment type="cofactor">
    <cofactor evidence="1">
        <name>a divalent metal cation</name>
        <dbReference type="ChEBI" id="CHEBI:60240"/>
    </cofactor>
</comment>
<dbReference type="VEuPathDB" id="VectorBase:ASIS006596"/>
<dbReference type="Pfam" id="PF02872">
    <property type="entry name" value="5_nucleotid_C"/>
    <property type="match status" value="1"/>
</dbReference>
<keyword evidence="15" id="KW-0865">Zymogen</keyword>
<evidence type="ECO:0000313" key="24">
    <source>
        <dbReference type="EnsemblMetazoa" id="ASIC016659-PA"/>
    </source>
</evidence>
<dbReference type="Gene3D" id="3.60.21.10">
    <property type="match status" value="1"/>
</dbReference>
<dbReference type="SUPFAM" id="SSF56300">
    <property type="entry name" value="Metallo-dependent phosphatases"/>
    <property type="match status" value="1"/>
</dbReference>
<sequence length="793" mass="85981">MAPGGKSGTRGAPAAAVVVVLFAVLSCALSVAHGQELFPLSIVHINDFHARFEEVNSASVTCDAGGAEECVGGYARTVTVVKQLLAERPNAIYLNAGDNFQGTLWYNIHRWNATSEFLNMLPADAMTIGNHEFDNGVEGVVPFLDTIASPVLLVNVDNSEEPTFNRFNRSIVLERGGRRIGLIGVILSTTDTIANTGRLMFEDEVETVRAEAEKLTDEDGCDIIVVISHCGLDVDRDIAARVGPLVDIIVGGHSHSFLYTGDHPTIPMTPVSEYPTVVTQSGTGHRVLIVQASAYTKLVGDIILYFDDLGVIQRWEGNPVYLGNEVVPDAAVAAALLPWKVAVDEIGNRKIGSTGVDLQKANCGYGECNLGSLIADSMVAAFVPRAEPGQWTYAAVAVLAVGGIRVGLFRGDLAFKNLIEVLPFENALVCFDMRGDHLIELLEYSVEKSWDEDRFNGANMLQVSGLRVLYNVTNPVGERVLALDVLCHDCTVPKYEPVQPFRKYRVITNSFLAGGGDGFTVFERYGQRKVLGPVDIEAFENYVRDRSPVFQGLDGRIQPADDALARWRVVGGADAEPGAAPFQVSLQTLFGHSCGGAIVASKWVATAAHCVYGSKPSQLTVLAGTNLLNSGGQKYEVEALFHHSRYNKPTFHNDVALVKVKKAFEFNEFVQPVEYSEHELPDDATVTLTGWGLLSSWGPLPNKLQTIDLKYVNYEECKRLHGNSDDVDVGHVCTFTKTGEGACNGDSGGPLVYKGKLVGLVNFGVPCAKGFPDAYARVSYYHDWLRTTMANNA</sequence>
<dbReference type="Proteomes" id="UP000030765">
    <property type="component" value="Unassembled WGS sequence"/>
</dbReference>
<gene>
    <name evidence="23" type="ORF">ZHAS_00016659</name>
</gene>
<accession>A0A084WEL9</accession>
<dbReference type="PROSITE" id="PS00785">
    <property type="entry name" value="5_NUCLEOTIDASE_1"/>
    <property type="match status" value="1"/>
</dbReference>
<dbReference type="Gene3D" id="3.90.780.10">
    <property type="entry name" value="5'-Nucleotidase, C-terminal domain"/>
    <property type="match status" value="1"/>
</dbReference>
<dbReference type="PRINTS" id="PR01607">
    <property type="entry name" value="APYRASEFAMLY"/>
</dbReference>
<evidence type="ECO:0000256" key="1">
    <source>
        <dbReference type="ARBA" id="ARBA00001968"/>
    </source>
</evidence>
<dbReference type="FunFam" id="2.40.10.10:FF:000047">
    <property type="entry name" value="Trypsin eta"/>
    <property type="match status" value="1"/>
</dbReference>
<evidence type="ECO:0000256" key="9">
    <source>
        <dbReference type="ARBA" id="ARBA00022723"/>
    </source>
</evidence>
<dbReference type="GO" id="GO:0046872">
    <property type="term" value="F:metal ion binding"/>
    <property type="evidence" value="ECO:0007669"/>
    <property type="project" value="UniProtKB-KW"/>
</dbReference>
<keyword evidence="6" id="KW-0964">Secreted</keyword>
<evidence type="ECO:0000256" key="7">
    <source>
        <dbReference type="ARBA" id="ARBA00022656"/>
    </source>
</evidence>
<feature type="chain" id="PRO_5001784852" description="Apyrase" evidence="21">
    <location>
        <begin position="35"/>
        <end position="793"/>
    </location>
</feature>
<comment type="subcellular location">
    <subcellularLocation>
        <location evidence="2">Secreted</location>
    </subcellularLocation>
</comment>
<evidence type="ECO:0000256" key="8">
    <source>
        <dbReference type="ARBA" id="ARBA00022670"/>
    </source>
</evidence>
<dbReference type="AlphaFoldDB" id="A0A084WEL9"/>
<dbReference type="GO" id="GO:0000166">
    <property type="term" value="F:nucleotide binding"/>
    <property type="evidence" value="ECO:0007669"/>
    <property type="project" value="UniProtKB-KW"/>
</dbReference>
<dbReference type="InterPro" id="IPR008334">
    <property type="entry name" value="5'-Nucleotdase_C"/>
</dbReference>
<dbReference type="InterPro" id="IPR029052">
    <property type="entry name" value="Metallo-depent_PP-like"/>
</dbReference>
<dbReference type="GO" id="GO:0006196">
    <property type="term" value="P:AMP catabolic process"/>
    <property type="evidence" value="ECO:0007669"/>
    <property type="project" value="TreeGrafter"/>
</dbReference>
<keyword evidence="10 21" id="KW-0732">Signal</keyword>
<feature type="domain" description="Peptidase S1" evidence="22">
    <location>
        <begin position="569"/>
        <end position="790"/>
    </location>
</feature>
<dbReference type="VEuPathDB" id="VectorBase:ASIS015093"/>
<evidence type="ECO:0000256" key="19">
    <source>
        <dbReference type="ARBA" id="ARBA00024195"/>
    </source>
</evidence>
<dbReference type="InterPro" id="IPR006146">
    <property type="entry name" value="5'-Nucleotdase_CS"/>
</dbReference>
<keyword evidence="14" id="KW-0720">Serine protease</keyword>
<evidence type="ECO:0000256" key="16">
    <source>
        <dbReference type="ARBA" id="ARBA00023157"/>
    </source>
</evidence>
<dbReference type="InterPro" id="IPR006179">
    <property type="entry name" value="5_nucleotidase/apyrase"/>
</dbReference>
<evidence type="ECO:0000256" key="14">
    <source>
        <dbReference type="ARBA" id="ARBA00022825"/>
    </source>
</evidence>
<reference evidence="23 25" key="1">
    <citation type="journal article" date="2014" name="BMC Genomics">
        <title>Genome sequence of Anopheles sinensis provides insight into genetics basis of mosquito competence for malaria parasites.</title>
        <authorList>
            <person name="Zhou D."/>
            <person name="Zhang D."/>
            <person name="Ding G."/>
            <person name="Shi L."/>
            <person name="Hou Q."/>
            <person name="Ye Y."/>
            <person name="Xu Y."/>
            <person name="Zhou H."/>
            <person name="Xiong C."/>
            <person name="Li S."/>
            <person name="Yu J."/>
            <person name="Hong S."/>
            <person name="Yu X."/>
            <person name="Zou P."/>
            <person name="Chen C."/>
            <person name="Chang X."/>
            <person name="Wang W."/>
            <person name="Lv Y."/>
            <person name="Sun Y."/>
            <person name="Ma L."/>
            <person name="Shen B."/>
            <person name="Zhu C."/>
        </authorList>
    </citation>
    <scope>NUCLEOTIDE SEQUENCE [LARGE SCALE GENOMIC DNA]</scope>
</reference>
<dbReference type="PANTHER" id="PTHR11575">
    <property type="entry name" value="5'-NUCLEOTIDASE-RELATED"/>
    <property type="match status" value="1"/>
</dbReference>
<dbReference type="GO" id="GO:0016485">
    <property type="term" value="P:protein processing"/>
    <property type="evidence" value="ECO:0007669"/>
    <property type="project" value="UniProtKB-ARBA"/>
</dbReference>
<dbReference type="InterPro" id="IPR001254">
    <property type="entry name" value="Trypsin_dom"/>
</dbReference>
<proteinExistence type="inferred from homology"/>
<evidence type="ECO:0000256" key="13">
    <source>
        <dbReference type="ARBA" id="ARBA00022801"/>
    </source>
</evidence>
<dbReference type="InterPro" id="IPR033116">
    <property type="entry name" value="TRYPSIN_SER"/>
</dbReference>
<comment type="similarity">
    <text evidence="3">Belongs to the 5'-nucleotidase family.</text>
</comment>
<dbReference type="VEuPathDB" id="VectorBase:ASIC016659"/>
<organism evidence="23">
    <name type="scientific">Anopheles sinensis</name>
    <name type="common">Mosquito</name>
    <dbReference type="NCBI Taxonomy" id="74873"/>
    <lineage>
        <taxon>Eukaryota</taxon>
        <taxon>Metazoa</taxon>
        <taxon>Ecdysozoa</taxon>
        <taxon>Arthropoda</taxon>
        <taxon>Hexapoda</taxon>
        <taxon>Insecta</taxon>
        <taxon>Pterygota</taxon>
        <taxon>Neoptera</taxon>
        <taxon>Endopterygota</taxon>
        <taxon>Diptera</taxon>
        <taxon>Nematocera</taxon>
        <taxon>Culicoidea</taxon>
        <taxon>Culicidae</taxon>
        <taxon>Anophelinae</taxon>
        <taxon>Anopheles</taxon>
    </lineage>
</organism>
<dbReference type="PROSITE" id="PS00135">
    <property type="entry name" value="TRYPSIN_SER"/>
    <property type="match status" value="1"/>
</dbReference>
<evidence type="ECO:0000259" key="22">
    <source>
        <dbReference type="PROSITE" id="PS50240"/>
    </source>
</evidence>
<evidence type="ECO:0000256" key="17">
    <source>
        <dbReference type="ARBA" id="ARBA00023180"/>
    </source>
</evidence>
<dbReference type="GO" id="GO:0005886">
    <property type="term" value="C:plasma membrane"/>
    <property type="evidence" value="ECO:0007669"/>
    <property type="project" value="TreeGrafter"/>
</dbReference>
<dbReference type="PANTHER" id="PTHR11575:SF32">
    <property type="entry name" value="APYRASE-LIKE PROTEIN"/>
    <property type="match status" value="1"/>
</dbReference>
<keyword evidence="16" id="KW-1015">Disulfide bond</keyword>
<dbReference type="PROSITE" id="PS51257">
    <property type="entry name" value="PROKAR_LIPOPROTEIN"/>
    <property type="match status" value="1"/>
</dbReference>
<dbReference type="Gene3D" id="2.40.10.10">
    <property type="entry name" value="Trypsin-like serine proteases"/>
    <property type="match status" value="2"/>
</dbReference>
<dbReference type="Pfam" id="PF00149">
    <property type="entry name" value="Metallophos"/>
    <property type="match status" value="1"/>
</dbReference>
<dbReference type="EnsemblMetazoa" id="ASIC016659-RA">
    <property type="protein sequence ID" value="ASIC016659-PA"/>
    <property type="gene ID" value="ASIC016659"/>
</dbReference>
<protein>
    <recommendedName>
        <fullName evidence="20">Apyrase</fullName>
        <ecNumber evidence="4">3.6.1.5</ecNumber>
    </recommendedName>
</protein>
<dbReference type="InterPro" id="IPR009003">
    <property type="entry name" value="Peptidase_S1_PA"/>
</dbReference>
<evidence type="ECO:0000256" key="15">
    <source>
        <dbReference type="ARBA" id="ARBA00023145"/>
    </source>
</evidence>
<keyword evidence="7" id="KW-0800">Toxin</keyword>
<keyword evidence="18" id="KW-1199">Hemostasis impairing toxin</keyword>
<dbReference type="EC" id="3.6.1.5" evidence="4"/>
<dbReference type="InterPro" id="IPR043504">
    <property type="entry name" value="Peptidase_S1_PA_chymotrypsin"/>
</dbReference>
<dbReference type="CDD" id="cd07409">
    <property type="entry name" value="MPP_CD73_N"/>
    <property type="match status" value="1"/>
</dbReference>
<dbReference type="Pfam" id="PF00089">
    <property type="entry name" value="Trypsin"/>
    <property type="match status" value="1"/>
</dbReference>
<dbReference type="OMA" id="SIRCIEC"/>
<evidence type="ECO:0000256" key="12">
    <source>
        <dbReference type="ARBA" id="ARBA00022757"/>
    </source>
</evidence>
<dbReference type="STRING" id="74873.A0A084WEL9"/>
<dbReference type="PROSITE" id="PS50240">
    <property type="entry name" value="TRYPSIN_DOM"/>
    <property type="match status" value="1"/>
</dbReference>
<evidence type="ECO:0000256" key="21">
    <source>
        <dbReference type="SAM" id="SignalP"/>
    </source>
</evidence>
<evidence type="ECO:0000256" key="2">
    <source>
        <dbReference type="ARBA" id="ARBA00004613"/>
    </source>
</evidence>
<evidence type="ECO:0000256" key="6">
    <source>
        <dbReference type="ARBA" id="ARBA00022525"/>
    </source>
</evidence>
<keyword evidence="17" id="KW-0325">Glycoprotein</keyword>
<keyword evidence="8" id="KW-0645">Protease</keyword>
<evidence type="ECO:0000313" key="23">
    <source>
        <dbReference type="EMBL" id="KFB48663.1"/>
    </source>
</evidence>
<dbReference type="FunFam" id="3.60.21.10:FF:000020">
    <property type="entry name" value="NT5E isoform 4"/>
    <property type="match status" value="1"/>
</dbReference>
<dbReference type="OrthoDB" id="7722975at2759"/>
<feature type="signal peptide" evidence="21">
    <location>
        <begin position="1"/>
        <end position="34"/>
    </location>
</feature>
<dbReference type="GO" id="GO:0008253">
    <property type="term" value="F:5'-nucleotidase activity"/>
    <property type="evidence" value="ECO:0007669"/>
    <property type="project" value="TreeGrafter"/>
</dbReference>
<keyword evidence="25" id="KW-1185">Reference proteome</keyword>
<dbReference type="GO" id="GO:0007586">
    <property type="term" value="P:digestion"/>
    <property type="evidence" value="ECO:0007669"/>
    <property type="project" value="UniProtKB-KW"/>
</dbReference>
<keyword evidence="13" id="KW-0378">Hydrolase</keyword>
<dbReference type="EMBL" id="ATLV01023228">
    <property type="status" value="NOT_ANNOTATED_CDS"/>
    <property type="molecule type" value="Genomic_DNA"/>
</dbReference>
<keyword evidence="12" id="KW-0222">Digestion</keyword>
<dbReference type="SUPFAM" id="SSF50494">
    <property type="entry name" value="Trypsin-like serine proteases"/>
    <property type="match status" value="1"/>
</dbReference>
<evidence type="ECO:0000313" key="25">
    <source>
        <dbReference type="Proteomes" id="UP000030765"/>
    </source>
</evidence>
<dbReference type="SMART" id="SM00020">
    <property type="entry name" value="Tryp_SPc"/>
    <property type="match status" value="1"/>
</dbReference>
<evidence type="ECO:0000256" key="11">
    <source>
        <dbReference type="ARBA" id="ARBA00022741"/>
    </source>
</evidence>
<dbReference type="SUPFAM" id="SSF55816">
    <property type="entry name" value="5'-nucleotidase (syn. UDP-sugar hydrolase), C-terminal domain"/>
    <property type="match status" value="1"/>
</dbReference>
<dbReference type="EMBL" id="KE525341">
    <property type="protein sequence ID" value="KFB48663.1"/>
    <property type="molecule type" value="Genomic_DNA"/>
</dbReference>
<evidence type="ECO:0000256" key="5">
    <source>
        <dbReference type="ARBA" id="ARBA00022442"/>
    </source>
</evidence>
<keyword evidence="9" id="KW-0479">Metal-binding</keyword>
<dbReference type="InterPro" id="IPR036907">
    <property type="entry name" value="5'-Nucleotdase_C_sf"/>
</dbReference>
<name>A0A084WEL9_ANOSI</name>
<comment type="similarity">
    <text evidence="19">Belongs to the peptidase S1 family. CLIP subfamily.</text>
</comment>
<keyword evidence="5" id="KW-1201">Platelet aggregation inhibiting toxin</keyword>
<dbReference type="GO" id="GO:0090729">
    <property type="term" value="F:toxin activity"/>
    <property type="evidence" value="ECO:0007669"/>
    <property type="project" value="UniProtKB-KW"/>
</dbReference>
<dbReference type="GO" id="GO:0004252">
    <property type="term" value="F:serine-type endopeptidase activity"/>
    <property type="evidence" value="ECO:0007669"/>
    <property type="project" value="InterPro"/>
</dbReference>
<evidence type="ECO:0000256" key="4">
    <source>
        <dbReference type="ARBA" id="ARBA00012148"/>
    </source>
</evidence>
<reference evidence="24" key="2">
    <citation type="submission" date="2020-05" db="UniProtKB">
        <authorList>
            <consortium name="EnsemblMetazoa"/>
        </authorList>
    </citation>
    <scope>IDENTIFICATION</scope>
</reference>